<evidence type="ECO:0000313" key="1">
    <source>
        <dbReference type="EMBL" id="MBD9721895.1"/>
    </source>
</evidence>
<organism evidence="1 2">
    <name type="scientific">Streptomyces caniscabiei</name>
    <dbReference type="NCBI Taxonomy" id="2746961"/>
    <lineage>
        <taxon>Bacteria</taxon>
        <taxon>Bacillati</taxon>
        <taxon>Actinomycetota</taxon>
        <taxon>Actinomycetes</taxon>
        <taxon>Kitasatosporales</taxon>
        <taxon>Streptomycetaceae</taxon>
        <taxon>Streptomyces</taxon>
    </lineage>
</organism>
<protein>
    <submittedName>
        <fullName evidence="1">Uncharacterized protein</fullName>
    </submittedName>
</protein>
<evidence type="ECO:0000313" key="2">
    <source>
        <dbReference type="Proteomes" id="UP000661025"/>
    </source>
</evidence>
<name>A0A927KWZ7_9ACTN</name>
<proteinExistence type="predicted"/>
<dbReference type="EMBL" id="JACYXT010000001">
    <property type="protein sequence ID" value="MBD9721895.1"/>
    <property type="molecule type" value="Genomic_DNA"/>
</dbReference>
<reference evidence="1" key="1">
    <citation type="submission" date="2020-09" db="EMBL/GenBank/DDBJ databases">
        <title>Streptomyces canutascabiei sp. nov., which causes potato common scab and is distributed across the world.</title>
        <authorList>
            <person name="Nguyen H.P."/>
            <person name="Weisberg A.J."/>
            <person name="Chang J.H."/>
            <person name="Clarke C.R."/>
        </authorList>
    </citation>
    <scope>NUCLEOTIDE SEQUENCE</scope>
    <source>
        <strain evidence="1">ID-01-6.2a</strain>
    </source>
</reference>
<sequence length="143" mass="15663">MTAAATAPDQGTAGSIPPGALSQLIQEANASGVTYQEMADRGTTPDGAKLPRQWYQKLVKTPPMNPPTVPQMHAISLAIGKPLRRVQEATAEQWLMYEATELAGYDEEVRIIVGHLAGKSKAELMKWRYMIEAEERAKREAGE</sequence>
<dbReference type="AlphaFoldDB" id="A0A927KWZ7"/>
<dbReference type="Proteomes" id="UP000661025">
    <property type="component" value="Unassembled WGS sequence"/>
</dbReference>
<gene>
    <name evidence="1" type="ORF">IHE70_01280</name>
</gene>
<accession>A0A927KWZ7</accession>
<dbReference type="RefSeq" id="WP_192358860.1">
    <property type="nucleotide sequence ID" value="NZ_CP119182.1"/>
</dbReference>
<dbReference type="GeneID" id="79929292"/>
<comment type="caution">
    <text evidence="1">The sequence shown here is derived from an EMBL/GenBank/DDBJ whole genome shotgun (WGS) entry which is preliminary data.</text>
</comment>